<proteinExistence type="predicted"/>
<evidence type="ECO:0000313" key="2">
    <source>
        <dbReference type="Proteomes" id="UP000027195"/>
    </source>
</evidence>
<dbReference type="OrthoDB" id="2959034at2759"/>
<dbReference type="Proteomes" id="UP000027195">
    <property type="component" value="Unassembled WGS sequence"/>
</dbReference>
<accession>A0A067MJR2</accession>
<evidence type="ECO:0000313" key="1">
    <source>
        <dbReference type="EMBL" id="KDQ12122.1"/>
    </source>
</evidence>
<dbReference type="InParanoid" id="A0A067MJR2"/>
<sequence length="310" mass="34272">MNSGSVSILLSCADACRARGSHVSFETLMQEPSIESHTPLYWAILKQQRQPDNRDDSATVGVIEVLLSFPLTPATLVEARQACLLISSHDIFQRIYRAQRSFAAGPADMLNLASLPPDDIQVKSLTEAECPGAPENGAFTVHLYIHEFQRRMRILSFVREEFIAQNRLWAIVFYVYTPENNYNQKYPPGAWIIALELLETSPSTYIDTRFTISPTSSENLKSKPPITILMKSRPQDHLKPTPSSLGKVSSRLMMRGAPSGSNVGENAITSGLPESLQFDGNSYIESNGTLHVLFEAKLTPGSHSGDCIIC</sequence>
<dbReference type="AlphaFoldDB" id="A0A067MJR2"/>
<name>A0A067MJR2_BOTB1</name>
<keyword evidence="2" id="KW-1185">Reference proteome</keyword>
<dbReference type="HOGENOM" id="CLU_026023_0_0_1"/>
<dbReference type="EMBL" id="KL198052">
    <property type="protein sequence ID" value="KDQ12122.1"/>
    <property type="molecule type" value="Genomic_DNA"/>
</dbReference>
<gene>
    <name evidence="1" type="ORF">BOTBODRAFT_56983</name>
</gene>
<protein>
    <submittedName>
        <fullName evidence="1">Uncharacterized protein</fullName>
    </submittedName>
</protein>
<organism evidence="1 2">
    <name type="scientific">Botryobasidium botryosum (strain FD-172 SS1)</name>
    <dbReference type="NCBI Taxonomy" id="930990"/>
    <lineage>
        <taxon>Eukaryota</taxon>
        <taxon>Fungi</taxon>
        <taxon>Dikarya</taxon>
        <taxon>Basidiomycota</taxon>
        <taxon>Agaricomycotina</taxon>
        <taxon>Agaricomycetes</taxon>
        <taxon>Cantharellales</taxon>
        <taxon>Botryobasidiaceae</taxon>
        <taxon>Botryobasidium</taxon>
    </lineage>
</organism>
<reference evidence="2" key="1">
    <citation type="journal article" date="2014" name="Proc. Natl. Acad. Sci. U.S.A.">
        <title>Extensive sampling of basidiomycete genomes demonstrates inadequacy of the white-rot/brown-rot paradigm for wood decay fungi.</title>
        <authorList>
            <person name="Riley R."/>
            <person name="Salamov A.A."/>
            <person name="Brown D.W."/>
            <person name="Nagy L.G."/>
            <person name="Floudas D."/>
            <person name="Held B.W."/>
            <person name="Levasseur A."/>
            <person name="Lombard V."/>
            <person name="Morin E."/>
            <person name="Otillar R."/>
            <person name="Lindquist E.A."/>
            <person name="Sun H."/>
            <person name="LaButti K.M."/>
            <person name="Schmutz J."/>
            <person name="Jabbour D."/>
            <person name="Luo H."/>
            <person name="Baker S.E."/>
            <person name="Pisabarro A.G."/>
            <person name="Walton J.D."/>
            <person name="Blanchette R.A."/>
            <person name="Henrissat B."/>
            <person name="Martin F."/>
            <person name="Cullen D."/>
            <person name="Hibbett D.S."/>
            <person name="Grigoriev I.V."/>
        </authorList>
    </citation>
    <scope>NUCLEOTIDE SEQUENCE [LARGE SCALE GENOMIC DNA]</scope>
    <source>
        <strain evidence="2">FD-172 SS1</strain>
    </source>
</reference>